<protein>
    <submittedName>
        <fullName evidence="5">Uncharacterized protein</fullName>
    </submittedName>
</protein>
<evidence type="ECO:0000313" key="6">
    <source>
        <dbReference type="Proteomes" id="UP000663760"/>
    </source>
</evidence>
<feature type="region of interest" description="Disordered" evidence="4">
    <location>
        <begin position="407"/>
        <end position="437"/>
    </location>
</feature>
<comment type="caution">
    <text evidence="3">Lacks conserved residue(s) required for the propagation of feature annotation.</text>
</comment>
<accession>A0A7I8K3A5</accession>
<name>A0A7I8K3A5_SPIIN</name>
<organism evidence="5 6">
    <name type="scientific">Spirodela intermedia</name>
    <name type="common">Intermediate duckweed</name>
    <dbReference type="NCBI Taxonomy" id="51605"/>
    <lineage>
        <taxon>Eukaryota</taxon>
        <taxon>Viridiplantae</taxon>
        <taxon>Streptophyta</taxon>
        <taxon>Embryophyta</taxon>
        <taxon>Tracheophyta</taxon>
        <taxon>Spermatophyta</taxon>
        <taxon>Magnoliopsida</taxon>
        <taxon>Liliopsida</taxon>
        <taxon>Araceae</taxon>
        <taxon>Lemnoideae</taxon>
        <taxon>Spirodela</taxon>
    </lineage>
</organism>
<dbReference type="AlphaFoldDB" id="A0A7I8K3A5"/>
<proteinExistence type="inferred from homology"/>
<feature type="short sequence motif" description="VHIID" evidence="3">
    <location>
        <begin position="560"/>
        <end position="564"/>
    </location>
</feature>
<sequence length="812" mass="87454">MRGMPFNLQGKGALEVAAAAEALWRSAAGFPPTDNRILGVNTKEGYEPRSVLDHRRSPSPPTSTSTLSSSLGGGGGGGVSFDTASVAAVSENPPRKWPPSQGSTSSGAADGAGRKEEWVSELQPIPSGLDMSLIGGEKCGPGMEDWDSVLSEPAVAAASSPGHDQSFLRWIMGDVDETFAVGLKQQNHHQMLPQAPLEFDGGDGGGGFGLVDTVFGFEAVGGMGGGTSGSLVAAPLACSNPTTSNVGHPFLDNNGSANDGSRILPIQPNQGPLSGIKVPSYSNSSNPNLVFSSPPPNGLPLQMIFQEPTVGEKSHLFGPNLLLNQQQGHPPQNPAFVMPLAPYSQPIHQQQHLLSPHPKRHQSMADTSCQITPRIPGFNATHDLFLRRHQQTQQQQQHQSFESLHVLPCHSPQPRPMKPKIPGDETPPAAPPPPQQPQALVDQLFEAAELIESGNLVNAREILARLNHQLSPVGKPLLRSAFYCKEALRFIISKHSSSIHSSSLPPMQRNPLFTASSSPLDVVLKLSAYKAFSEISPLLQFANFTCTQALLEELSGCDRIHIIDFDIGVGGQWSSFMQELAQRRCAATATTPSLRLTAFAPLASYHPFEVGLTRENLSHFASELNIPFEFNILSVDSFDPASLLSMSHGGETIAVNLPACSLYHSVPGLLRLVKQLSPKIVVCVDHGWDHSDFTFSRHFLHVLQSATMLLDSIDAACGNPEVVNKIERYLLQPRIQNSLLGRLSAAEKAVPLWNMFASAGLVPLSFSNFTETQAECLMKRIQVRGFHVEKRQSSLLLCWQRGGLASVSAWSC</sequence>
<keyword evidence="1" id="KW-0805">Transcription regulation</keyword>
<dbReference type="OrthoDB" id="666726at2759"/>
<dbReference type="PROSITE" id="PS50985">
    <property type="entry name" value="GRAS"/>
    <property type="match status" value="1"/>
</dbReference>
<keyword evidence="6" id="KW-1185">Reference proteome</keyword>
<evidence type="ECO:0000256" key="4">
    <source>
        <dbReference type="SAM" id="MobiDB-lite"/>
    </source>
</evidence>
<reference evidence="5" key="1">
    <citation type="submission" date="2020-02" db="EMBL/GenBank/DDBJ databases">
        <authorList>
            <person name="Scholz U."/>
            <person name="Mascher M."/>
            <person name="Fiebig A."/>
        </authorList>
    </citation>
    <scope>NUCLEOTIDE SEQUENCE</scope>
</reference>
<feature type="compositionally biased region" description="Low complexity" evidence="4">
    <location>
        <begin position="100"/>
        <end position="111"/>
    </location>
</feature>
<dbReference type="EMBL" id="LR746265">
    <property type="protein sequence ID" value="CAA7391589.1"/>
    <property type="molecule type" value="Genomic_DNA"/>
</dbReference>
<dbReference type="Pfam" id="PF03514">
    <property type="entry name" value="GRAS"/>
    <property type="match status" value="1"/>
</dbReference>
<comment type="similarity">
    <text evidence="3">Belongs to the GRAS family.</text>
</comment>
<evidence type="ECO:0000256" key="1">
    <source>
        <dbReference type="ARBA" id="ARBA00023015"/>
    </source>
</evidence>
<evidence type="ECO:0000313" key="5">
    <source>
        <dbReference type="EMBL" id="CAA7391589.1"/>
    </source>
</evidence>
<dbReference type="PANTHER" id="PTHR31636">
    <property type="entry name" value="OSJNBA0084A10.13 PROTEIN-RELATED"/>
    <property type="match status" value="1"/>
</dbReference>
<feature type="compositionally biased region" description="Basic and acidic residues" evidence="4">
    <location>
        <begin position="44"/>
        <end position="56"/>
    </location>
</feature>
<gene>
    <name evidence="5" type="ORF">SI8410_02002860</name>
</gene>
<evidence type="ECO:0000256" key="2">
    <source>
        <dbReference type="ARBA" id="ARBA00023163"/>
    </source>
</evidence>
<feature type="region of interest" description="SAW" evidence="3">
    <location>
        <begin position="740"/>
        <end position="811"/>
    </location>
</feature>
<evidence type="ECO:0000256" key="3">
    <source>
        <dbReference type="PROSITE-ProRule" id="PRU01191"/>
    </source>
</evidence>
<dbReference type="Proteomes" id="UP000663760">
    <property type="component" value="Chromosome 2"/>
</dbReference>
<dbReference type="InterPro" id="IPR005202">
    <property type="entry name" value="TF_GRAS"/>
</dbReference>
<keyword evidence="2" id="KW-0804">Transcription</keyword>
<feature type="region of interest" description="Disordered" evidence="4">
    <location>
        <begin position="30"/>
        <end position="117"/>
    </location>
</feature>